<dbReference type="SMART" id="SM00530">
    <property type="entry name" value="HTH_XRE"/>
    <property type="match status" value="1"/>
</dbReference>
<keyword evidence="2" id="KW-0418">Kinase</keyword>
<dbReference type="STRING" id="1505907.TEU_01195"/>
<organism evidence="2 3">
    <name type="scientific">Thermococcus eurythermalis</name>
    <dbReference type="NCBI Taxonomy" id="1505907"/>
    <lineage>
        <taxon>Archaea</taxon>
        <taxon>Methanobacteriati</taxon>
        <taxon>Methanobacteriota</taxon>
        <taxon>Thermococci</taxon>
        <taxon>Thermococcales</taxon>
        <taxon>Thermococcaceae</taxon>
        <taxon>Thermococcus</taxon>
    </lineage>
</organism>
<name>A0A097QRF5_9EURY</name>
<dbReference type="CDD" id="cd00093">
    <property type="entry name" value="HTH_XRE"/>
    <property type="match status" value="1"/>
</dbReference>
<dbReference type="Gene3D" id="1.10.260.40">
    <property type="entry name" value="lambda repressor-like DNA-binding domains"/>
    <property type="match status" value="1"/>
</dbReference>
<dbReference type="PROSITE" id="PS50943">
    <property type="entry name" value="HTH_CROC1"/>
    <property type="match status" value="1"/>
</dbReference>
<gene>
    <name evidence="2" type="ORF">TEU_01195</name>
</gene>
<dbReference type="PANTHER" id="PTHR40730">
    <property type="entry name" value="TRANSCRIPTIONAL REGULATOR PROTEIN-LIKE PROTEIN"/>
    <property type="match status" value="1"/>
</dbReference>
<dbReference type="GO" id="GO:0003677">
    <property type="term" value="F:DNA binding"/>
    <property type="evidence" value="ECO:0007669"/>
    <property type="project" value="InterPro"/>
</dbReference>
<dbReference type="GO" id="GO:0016301">
    <property type="term" value="F:kinase activity"/>
    <property type="evidence" value="ECO:0007669"/>
    <property type="project" value="UniProtKB-KW"/>
</dbReference>
<keyword evidence="3" id="KW-1185">Reference proteome</keyword>
<reference evidence="2 3" key="1">
    <citation type="journal article" date="2015" name="Int. J. Syst. Evol. Microbiol.">
        <title>Thermococcus eurythermalis sp. nov., a conditional piezophilic hyperthermophilic archaeon with a wide temperature range isolated from an oil-immersed chimney in the Guaymas Basin.</title>
        <authorList>
            <person name="Zhao W."/>
            <person name="Zeng X."/>
            <person name="Xiao X."/>
        </authorList>
    </citation>
    <scope>NUCLEOTIDE SEQUENCE [LARGE SCALE GENOMIC DNA]</scope>
    <source>
        <strain evidence="2 3">A501</strain>
    </source>
</reference>
<dbReference type="EMBL" id="CP008887">
    <property type="protein sequence ID" value="AIU69064.1"/>
    <property type="molecule type" value="Genomic_DNA"/>
</dbReference>
<dbReference type="HOGENOM" id="CLU_054903_0_0_2"/>
<dbReference type="RefSeq" id="WP_050002048.1">
    <property type="nucleotide sequence ID" value="NZ_CP008887.1"/>
</dbReference>
<dbReference type="Gene3D" id="3.40.225.10">
    <property type="entry name" value="Class II aldolase/adducin N-terminal domain"/>
    <property type="match status" value="1"/>
</dbReference>
<keyword evidence="2" id="KW-0808">Transferase</keyword>
<dbReference type="Pfam" id="PF10120">
    <property type="entry name" value="ThiN"/>
    <property type="match status" value="1"/>
</dbReference>
<proteinExistence type="predicted"/>
<dbReference type="AlphaFoldDB" id="A0A097QRF5"/>
<dbReference type="Proteomes" id="UP000029980">
    <property type="component" value="Chromosome"/>
</dbReference>
<evidence type="ECO:0000313" key="3">
    <source>
        <dbReference type="Proteomes" id="UP000029980"/>
    </source>
</evidence>
<dbReference type="KEGG" id="teu:TEU_01195"/>
<dbReference type="InterPro" id="IPR019293">
    <property type="entry name" value="ThiN"/>
</dbReference>
<dbReference type="PANTHER" id="PTHR40730:SF4">
    <property type="entry name" value="TRANSCRIPTIONAL REGULATOR"/>
    <property type="match status" value="1"/>
</dbReference>
<dbReference type="SUPFAM" id="SSF47413">
    <property type="entry name" value="lambda repressor-like DNA-binding domains"/>
    <property type="match status" value="1"/>
</dbReference>
<evidence type="ECO:0000259" key="1">
    <source>
        <dbReference type="PROSITE" id="PS50943"/>
    </source>
</evidence>
<dbReference type="InterPro" id="IPR001387">
    <property type="entry name" value="Cro/C1-type_HTH"/>
</dbReference>
<dbReference type="GeneID" id="25152047"/>
<dbReference type="Pfam" id="PF01381">
    <property type="entry name" value="HTH_3"/>
    <property type="match status" value="1"/>
</dbReference>
<dbReference type="OrthoDB" id="26806at2157"/>
<feature type="domain" description="HTH cro/C1-type" evidence="1">
    <location>
        <begin position="28"/>
        <end position="67"/>
    </location>
</feature>
<dbReference type="SUPFAM" id="SSF53639">
    <property type="entry name" value="AraD/HMP-PK domain-like"/>
    <property type="match status" value="1"/>
</dbReference>
<dbReference type="InterPro" id="IPR010982">
    <property type="entry name" value="Lambda_DNA-bd_dom_sf"/>
</dbReference>
<sequence>MRTPSVYVAEELMPFLRAKIAERLYREGMRQSQIASYLGMTQAMVSKYLAGKYKVPPAEVAERLEDLANDVASFILFGGSREEAVLLVTRRLMELFQNGFLCKFYAEYAGVSEEACRSLFSMVPSRGEVLEVLNTALNELLREEKFPSLIPEVRSNFAYSLPSPKSPEDVAAIPGRITSVKGKAFALPPEFGASRFVAGILVKLAGIRPEIRSVLNIRYGDDVEGTIKKAGFKVARVKTGGLGEDEAIERIVGVFRDDVYDAVVDEGGLGVEPLVYLFGRDPVEVVEKLKRLVRHL</sequence>
<dbReference type="InterPro" id="IPR036409">
    <property type="entry name" value="Aldolase_II/adducin_N_sf"/>
</dbReference>
<evidence type="ECO:0000313" key="2">
    <source>
        <dbReference type="EMBL" id="AIU69064.1"/>
    </source>
</evidence>
<accession>A0A097QRF5</accession>
<protein>
    <submittedName>
        <fullName evidence="2">Phosphomethylpyrimidine kinase</fullName>
    </submittedName>
</protein>